<evidence type="ECO:0000313" key="3">
    <source>
        <dbReference type="Proteomes" id="UP000179807"/>
    </source>
</evidence>
<protein>
    <submittedName>
        <fullName evidence="2">Uncharacterized protein</fullName>
    </submittedName>
</protein>
<keyword evidence="1" id="KW-1133">Transmembrane helix</keyword>
<accession>A0A1J4J9B7</accession>
<feature type="transmembrane region" description="Helical" evidence="1">
    <location>
        <begin position="310"/>
        <end position="329"/>
    </location>
</feature>
<feature type="transmembrane region" description="Helical" evidence="1">
    <location>
        <begin position="52"/>
        <end position="72"/>
    </location>
</feature>
<dbReference type="RefSeq" id="XP_068347412.1">
    <property type="nucleotide sequence ID" value="XM_068512697.1"/>
</dbReference>
<feature type="transmembrane region" description="Helical" evidence="1">
    <location>
        <begin position="180"/>
        <end position="200"/>
    </location>
</feature>
<feature type="transmembrane region" description="Helical" evidence="1">
    <location>
        <begin position="141"/>
        <end position="160"/>
    </location>
</feature>
<feature type="transmembrane region" description="Helical" evidence="1">
    <location>
        <begin position="252"/>
        <end position="276"/>
    </location>
</feature>
<evidence type="ECO:0000256" key="1">
    <source>
        <dbReference type="SAM" id="Phobius"/>
    </source>
</evidence>
<feature type="transmembrane region" description="Helical" evidence="1">
    <location>
        <begin position="625"/>
        <end position="648"/>
    </location>
</feature>
<dbReference type="Proteomes" id="UP000179807">
    <property type="component" value="Unassembled WGS sequence"/>
</dbReference>
<proteinExistence type="predicted"/>
<reference evidence="2" key="1">
    <citation type="submission" date="2016-10" db="EMBL/GenBank/DDBJ databases">
        <authorList>
            <person name="Benchimol M."/>
            <person name="Almeida L.G."/>
            <person name="Vasconcelos A.T."/>
            <person name="Perreira-Neves A."/>
            <person name="Rosa I.A."/>
            <person name="Tasca T."/>
            <person name="Bogo M.R."/>
            <person name="de Souza W."/>
        </authorList>
    </citation>
    <scope>NUCLEOTIDE SEQUENCE [LARGE SCALE GENOMIC DNA]</scope>
    <source>
        <strain evidence="2">K</strain>
    </source>
</reference>
<keyword evidence="1" id="KW-0812">Transmembrane</keyword>
<evidence type="ECO:0000313" key="2">
    <source>
        <dbReference type="EMBL" id="OHS94275.1"/>
    </source>
</evidence>
<keyword evidence="1" id="KW-0472">Membrane</keyword>
<organism evidence="2 3">
    <name type="scientific">Tritrichomonas foetus</name>
    <dbReference type="NCBI Taxonomy" id="1144522"/>
    <lineage>
        <taxon>Eukaryota</taxon>
        <taxon>Metamonada</taxon>
        <taxon>Parabasalia</taxon>
        <taxon>Tritrichomonadida</taxon>
        <taxon>Tritrichomonadidae</taxon>
        <taxon>Tritrichomonas</taxon>
    </lineage>
</organism>
<dbReference type="EMBL" id="MLAK01001332">
    <property type="protein sequence ID" value="OHS94275.1"/>
    <property type="molecule type" value="Genomic_DNA"/>
</dbReference>
<name>A0A1J4J9B7_9EUKA</name>
<sequence>MNLNENSVNSTNSASKKLASKFIKKSPVIIFRNRFSRLVAYLISSMPLQKSLHSIVSVIRLLQILFVSLFFGNKKLWVPGTLEYKTGDILSIVFRPWPQNTSFYSYTIFGWISLALTIYIVPMEIVMSIIFRQKGTLSQKLVHFWSFITSSVEFIIYPMMGCNLGHLIGNFVNDSDVTPTPYLIALTTMLIIVLVVNLYINNLINAACVTFVSTSIPTIDISCQPKSVIVMTIICFIQELSCNLDNAHIVRIILMVINICLQTVHYAIFDILGMIIDDFDLLLFKTVSCVGWSNSILALILYCLNSRMGIWFIIVDFCLGLLYFVVFYIEQKRRDAKVLATIDSIHDDPGNIVNFKRYLDFAKSSFIGFKNNHPYCINFQIFIDYCREFPEEQRALMLFAKFISMYPEESSQLQHIYISLKRNKQHTMRYKSVMKQIQMILLKRDATLRPELKREIEAANQLVTTCKLRLRMIWEAVLEGSTRDLGSYFRRFDEPYMEIQRAFANFRNYHPNSPYATSLCASIAQDIMRDPQLAEEMQNEADHLSKGKFLNSDSVQIAAFIQFPSVPHLSQGRFTHQADYVSIYSSDKDEMNVFNEEDHEFAENLEILKYIKEIISQVRSPSAGFIRVFVMFYTIISLLCLWASIYVIPSLLSKIIIPANVFTSSLYLNMEIKISYGLTFRIFLENIGIIKNECNEAMFNYTTNKENIGGTCSSTEQIEYFASHIIDISEDYERMFDFIEIPALKQVRDMFFESSHLNYEYTSNTTRQLSPASPHQQLMDFSKRCIHLANLEANKFWDFVGMGLFGSLVANAQNLSDTILEMCTVIENYII</sequence>
<gene>
    <name evidence="2" type="ORF">TRFO_39523</name>
</gene>
<dbReference type="GeneID" id="94847401"/>
<dbReference type="VEuPathDB" id="TrichDB:TRFO_39523"/>
<dbReference type="AlphaFoldDB" id="A0A1J4J9B7"/>
<comment type="caution">
    <text evidence="2">The sequence shown here is derived from an EMBL/GenBank/DDBJ whole genome shotgun (WGS) entry which is preliminary data.</text>
</comment>
<keyword evidence="3" id="KW-1185">Reference proteome</keyword>
<feature type="transmembrane region" description="Helical" evidence="1">
    <location>
        <begin position="103"/>
        <end position="121"/>
    </location>
</feature>